<evidence type="ECO:0000256" key="1">
    <source>
        <dbReference type="SAM" id="MobiDB-lite"/>
    </source>
</evidence>
<evidence type="ECO:0000313" key="3">
    <source>
        <dbReference type="Proteomes" id="UP000050761"/>
    </source>
</evidence>
<name>A0A183F732_HELPZ</name>
<dbReference type="Proteomes" id="UP000050761">
    <property type="component" value="Unassembled WGS sequence"/>
</dbReference>
<dbReference type="EMBL" id="UZAH01002571">
    <property type="protein sequence ID" value="VDO22451.1"/>
    <property type="molecule type" value="Genomic_DNA"/>
</dbReference>
<organism evidence="3 4">
    <name type="scientific">Heligmosomoides polygyrus</name>
    <name type="common">Parasitic roundworm</name>
    <dbReference type="NCBI Taxonomy" id="6339"/>
    <lineage>
        <taxon>Eukaryota</taxon>
        <taxon>Metazoa</taxon>
        <taxon>Ecdysozoa</taxon>
        <taxon>Nematoda</taxon>
        <taxon>Chromadorea</taxon>
        <taxon>Rhabditida</taxon>
        <taxon>Rhabditina</taxon>
        <taxon>Rhabditomorpha</taxon>
        <taxon>Strongyloidea</taxon>
        <taxon>Heligmosomidae</taxon>
        <taxon>Heligmosomoides</taxon>
    </lineage>
</organism>
<protein>
    <submittedName>
        <fullName evidence="2 4">Uncharacterized protein</fullName>
    </submittedName>
</protein>
<accession>A0A3P7TME7</accession>
<gene>
    <name evidence="2" type="ORF">HPBE_LOCUS1975</name>
</gene>
<reference evidence="4" key="2">
    <citation type="submission" date="2019-09" db="UniProtKB">
        <authorList>
            <consortium name="WormBaseParasite"/>
        </authorList>
    </citation>
    <scope>IDENTIFICATION</scope>
</reference>
<feature type="compositionally biased region" description="Gly residues" evidence="1">
    <location>
        <begin position="77"/>
        <end position="86"/>
    </location>
</feature>
<accession>A0A183F732</accession>
<sequence>MQTTRKAGHYGMRSVYEKSLTEEPDCSPGAGLVVSLLGVEWKTSNAVKNGARHVAGKDTSSGAGGFGNRCAQKRLGSGTGMGVGSR</sequence>
<feature type="region of interest" description="Disordered" evidence="1">
    <location>
        <begin position="53"/>
        <end position="86"/>
    </location>
</feature>
<proteinExistence type="predicted"/>
<dbReference type="WBParaSite" id="HPBE_0000197401-mRNA-1">
    <property type="protein sequence ID" value="HPBE_0000197401-mRNA-1"/>
    <property type="gene ID" value="HPBE_0000197401"/>
</dbReference>
<evidence type="ECO:0000313" key="2">
    <source>
        <dbReference type="EMBL" id="VDO22451.1"/>
    </source>
</evidence>
<dbReference type="AlphaFoldDB" id="A0A183F732"/>
<evidence type="ECO:0000313" key="4">
    <source>
        <dbReference type="WBParaSite" id="HPBE_0000197401-mRNA-1"/>
    </source>
</evidence>
<reference evidence="2 3" key="1">
    <citation type="submission" date="2018-11" db="EMBL/GenBank/DDBJ databases">
        <authorList>
            <consortium name="Pathogen Informatics"/>
        </authorList>
    </citation>
    <scope>NUCLEOTIDE SEQUENCE [LARGE SCALE GENOMIC DNA]</scope>
</reference>
<keyword evidence="3" id="KW-1185">Reference proteome</keyword>